<dbReference type="Pfam" id="PF14111">
    <property type="entry name" value="DUF4283"/>
    <property type="match status" value="1"/>
</dbReference>
<protein>
    <recommendedName>
        <fullName evidence="2">DUF4283 domain-containing protein</fullName>
    </recommendedName>
</protein>
<dbReference type="InterPro" id="IPR040256">
    <property type="entry name" value="At4g02000-like"/>
</dbReference>
<dbReference type="PANTHER" id="PTHR31286:SF133">
    <property type="entry name" value="TA11-LIKE NON-LTR RETROELEMENT PROTEIN-RELATED"/>
    <property type="match status" value="1"/>
</dbReference>
<dbReference type="AlphaFoldDB" id="A0A8S9RW62"/>
<evidence type="ECO:0000313" key="4">
    <source>
        <dbReference type="Proteomes" id="UP000712600"/>
    </source>
</evidence>
<accession>A0A8S9RW62</accession>
<feature type="region of interest" description="Disordered" evidence="1">
    <location>
        <begin position="154"/>
        <end position="173"/>
    </location>
</feature>
<comment type="caution">
    <text evidence="3">The sequence shown here is derived from an EMBL/GenBank/DDBJ whole genome shotgun (WGS) entry which is preliminary data.</text>
</comment>
<sequence length="670" mass="72303">MASKTDDELSSSKDDGLSSSISKDASLQITPSVASPPAALTPDVLSPTQDLRTQASESLEASESLLPLGAENCAGTLAGPPEKNNMKPAPESQLHGSGAEHCAGTLVGPPAMDNMVSAPTTQLFHGRDTEISTLPHGTLGTDPTMASPAIEASKQALPQANAPSEPIQGASPSQFVPSLGSWAKPLFFKPPVTPPDPSTPKGYDPVIVGNQLAALWPSLNDEILNKQPKSKYPTRSLQLPVEKLPPPELKADGTFRFPWAAGLSPQSRNLFRDATPTYRLDGTPEVSIPSKVLRLGPENKDEYVIGKFHKCSLPPGGLVHAVVNKIWGRSCKISCKKLDDSSYMFHIPHQPTRHWIIQRGVWHIDDCFLFVLPWTPEGTFKILEVSTLPPILTHKPRLDPTSMGEAKVLVEMKLDRDFPKLIALDDKQDSIYLVNVEYTWIPSTCERCGSLSHNAKICLLPRKLPEDSNSLAKSVGVNDDIPVVNIDLILQQEDNVVSSSSTSQQKEASAQVSLPAASLTCGVLNIQNQFKDLDVLPAASVSEVTIITKDVSRSHSGLETETQSLYVSSNTSMDCQDTQVAGYKTISSSSQIQEENQIALPSLPKIFSPLVDSQSAPTSTHIMDSCPSKFISSEDHKFSVVDLLTTTLLASAFESPSRFTVLGNVDETLV</sequence>
<dbReference type="PANTHER" id="PTHR31286">
    <property type="entry name" value="GLYCINE-RICH CELL WALL STRUCTURAL PROTEIN 1.8-LIKE"/>
    <property type="match status" value="1"/>
</dbReference>
<name>A0A8S9RW62_BRACR</name>
<feature type="compositionally biased region" description="Basic and acidic residues" evidence="1">
    <location>
        <begin position="1"/>
        <end position="16"/>
    </location>
</feature>
<feature type="compositionally biased region" description="Low complexity" evidence="1">
    <location>
        <begin position="55"/>
        <end position="71"/>
    </location>
</feature>
<organism evidence="3 4">
    <name type="scientific">Brassica cretica</name>
    <name type="common">Mustard</name>
    <dbReference type="NCBI Taxonomy" id="69181"/>
    <lineage>
        <taxon>Eukaryota</taxon>
        <taxon>Viridiplantae</taxon>
        <taxon>Streptophyta</taxon>
        <taxon>Embryophyta</taxon>
        <taxon>Tracheophyta</taxon>
        <taxon>Spermatophyta</taxon>
        <taxon>Magnoliopsida</taxon>
        <taxon>eudicotyledons</taxon>
        <taxon>Gunneridae</taxon>
        <taxon>Pentapetalae</taxon>
        <taxon>rosids</taxon>
        <taxon>malvids</taxon>
        <taxon>Brassicales</taxon>
        <taxon>Brassicaceae</taxon>
        <taxon>Brassiceae</taxon>
        <taxon>Brassica</taxon>
    </lineage>
</organism>
<reference evidence="3" key="1">
    <citation type="submission" date="2019-12" db="EMBL/GenBank/DDBJ databases">
        <title>Genome sequencing and annotation of Brassica cretica.</title>
        <authorList>
            <person name="Studholme D.J."/>
            <person name="Sarris P."/>
        </authorList>
    </citation>
    <scope>NUCLEOTIDE SEQUENCE</scope>
    <source>
        <strain evidence="3">PFS-109/04</strain>
        <tissue evidence="3">Leaf</tissue>
    </source>
</reference>
<evidence type="ECO:0000256" key="1">
    <source>
        <dbReference type="SAM" id="MobiDB-lite"/>
    </source>
</evidence>
<evidence type="ECO:0000313" key="3">
    <source>
        <dbReference type="EMBL" id="KAF3584608.1"/>
    </source>
</evidence>
<evidence type="ECO:0000259" key="2">
    <source>
        <dbReference type="Pfam" id="PF14111"/>
    </source>
</evidence>
<dbReference type="InterPro" id="IPR025558">
    <property type="entry name" value="DUF4283"/>
</dbReference>
<feature type="region of interest" description="Disordered" evidence="1">
    <location>
        <begin position="1"/>
        <end position="115"/>
    </location>
</feature>
<feature type="domain" description="DUF4283" evidence="2">
    <location>
        <begin position="300"/>
        <end position="377"/>
    </location>
</feature>
<dbReference type="Proteomes" id="UP000712600">
    <property type="component" value="Unassembled WGS sequence"/>
</dbReference>
<dbReference type="EMBL" id="QGKX02000088">
    <property type="protein sequence ID" value="KAF3584608.1"/>
    <property type="molecule type" value="Genomic_DNA"/>
</dbReference>
<gene>
    <name evidence="3" type="ORF">F2Q69_00026417</name>
</gene>
<proteinExistence type="predicted"/>